<accession>A0A259U1B5</accession>
<dbReference type="InParanoid" id="A0A259U1B5"/>
<comment type="caution">
    <text evidence="2">The sequence shown here is derived from an EMBL/GenBank/DDBJ whole genome shotgun (WGS) entry which is preliminary data.</text>
</comment>
<feature type="signal peptide" evidence="1">
    <location>
        <begin position="1"/>
        <end position="22"/>
    </location>
</feature>
<organism evidence="2 3">
    <name type="scientific">Rubricoccus marinus</name>
    <dbReference type="NCBI Taxonomy" id="716817"/>
    <lineage>
        <taxon>Bacteria</taxon>
        <taxon>Pseudomonadati</taxon>
        <taxon>Rhodothermota</taxon>
        <taxon>Rhodothermia</taxon>
        <taxon>Rhodothermales</taxon>
        <taxon>Rubricoccaceae</taxon>
        <taxon>Rubricoccus</taxon>
    </lineage>
</organism>
<evidence type="ECO:0000256" key="1">
    <source>
        <dbReference type="SAM" id="SignalP"/>
    </source>
</evidence>
<name>A0A259U1B5_9BACT</name>
<dbReference type="EMBL" id="MQWB01000001">
    <property type="protein sequence ID" value="OZC03823.1"/>
    <property type="molecule type" value="Genomic_DNA"/>
</dbReference>
<dbReference type="RefSeq" id="WP_094549620.1">
    <property type="nucleotide sequence ID" value="NZ_MQWB01000001.1"/>
</dbReference>
<reference evidence="2 3" key="1">
    <citation type="submission" date="2016-11" db="EMBL/GenBank/DDBJ databases">
        <title>Study of marine rhodopsin-containing bacteria.</title>
        <authorList>
            <person name="Yoshizawa S."/>
            <person name="Kumagai Y."/>
            <person name="Kogure K."/>
        </authorList>
    </citation>
    <scope>NUCLEOTIDE SEQUENCE [LARGE SCALE GENOMIC DNA]</scope>
    <source>
        <strain evidence="2 3">SG-29</strain>
    </source>
</reference>
<feature type="chain" id="PRO_5013396938" description="Lipoprotein" evidence="1">
    <location>
        <begin position="23"/>
        <end position="144"/>
    </location>
</feature>
<keyword evidence="1" id="KW-0732">Signal</keyword>
<evidence type="ECO:0000313" key="3">
    <source>
        <dbReference type="Proteomes" id="UP000216446"/>
    </source>
</evidence>
<dbReference type="AlphaFoldDB" id="A0A259U1B5"/>
<keyword evidence="3" id="KW-1185">Reference proteome</keyword>
<gene>
    <name evidence="2" type="ORF">BSZ36_13000</name>
</gene>
<dbReference type="Proteomes" id="UP000216446">
    <property type="component" value="Unassembled WGS sequence"/>
</dbReference>
<protein>
    <recommendedName>
        <fullName evidence="4">Lipoprotein</fullName>
    </recommendedName>
</protein>
<sequence>MIRRLFLSALLAFLPLAGCSFTDPSEAELDAMIEAARSPEAEGVIVNLTSSDIVVTALDVSFAATISIEFGVGPVAEETIVRRGEAAPLHIELYRPGADSGFYQMRVRDRRTVPPVSAFTAVDAREFEANGRVVILREFNRSNL</sequence>
<proteinExistence type="predicted"/>
<evidence type="ECO:0008006" key="4">
    <source>
        <dbReference type="Google" id="ProtNLM"/>
    </source>
</evidence>
<evidence type="ECO:0000313" key="2">
    <source>
        <dbReference type="EMBL" id="OZC03823.1"/>
    </source>
</evidence>